<dbReference type="PANTHER" id="PTHR36966:SF1">
    <property type="entry name" value="REP-ASSOCIATED TYROSINE TRANSPOSASE"/>
    <property type="match status" value="1"/>
</dbReference>
<dbReference type="InterPro" id="IPR036515">
    <property type="entry name" value="Transposase_17_sf"/>
</dbReference>
<dbReference type="KEGG" id="psti:SOO65_03750"/>
<accession>A0AAX4HRI5</accession>
<dbReference type="Proteomes" id="UP001324634">
    <property type="component" value="Chromosome"/>
</dbReference>
<dbReference type="InterPro" id="IPR002686">
    <property type="entry name" value="Transposase_17"/>
</dbReference>
<reference evidence="2 3" key="1">
    <citation type="submission" date="2023-11" db="EMBL/GenBank/DDBJ databases">
        <title>Peredibacter starrii A3.12.</title>
        <authorList>
            <person name="Mitchell R.J."/>
        </authorList>
    </citation>
    <scope>NUCLEOTIDE SEQUENCE [LARGE SCALE GENOMIC DNA]</scope>
    <source>
        <strain evidence="2 3">A3.12</strain>
    </source>
</reference>
<evidence type="ECO:0000259" key="1">
    <source>
        <dbReference type="SMART" id="SM01321"/>
    </source>
</evidence>
<dbReference type="SUPFAM" id="SSF143422">
    <property type="entry name" value="Transposase IS200-like"/>
    <property type="match status" value="1"/>
</dbReference>
<evidence type="ECO:0000313" key="2">
    <source>
        <dbReference type="EMBL" id="WPU65852.1"/>
    </source>
</evidence>
<sequence>MTRPLILKSAVHPYHVSARTQSGDFFPISLDEVWAIMLDELQCARKIHNLCIHAFVLMGNHFHLLCHTPNENLDQIMHQFMRNTSLRIRRQSKSSFPLWAGRYRWSLIESQNHYYQVYKYIYRNPIRAKMVSKVEHYPFSTLKVSSFPIHSYIAMSFAGEEGERLWLNEPFDKEAEGLIKLGLKKQYFDVNKRKLKIFNRLTVPNIPPHE</sequence>
<evidence type="ECO:0000313" key="3">
    <source>
        <dbReference type="Proteomes" id="UP001324634"/>
    </source>
</evidence>
<keyword evidence="3" id="KW-1185">Reference proteome</keyword>
<dbReference type="SMART" id="SM01321">
    <property type="entry name" value="Y1_Tnp"/>
    <property type="match status" value="1"/>
</dbReference>
<dbReference type="GO" id="GO:0004803">
    <property type="term" value="F:transposase activity"/>
    <property type="evidence" value="ECO:0007669"/>
    <property type="project" value="InterPro"/>
</dbReference>
<name>A0AAX4HRI5_9BACT</name>
<proteinExistence type="predicted"/>
<dbReference type="InterPro" id="IPR052715">
    <property type="entry name" value="RAYT_transposase"/>
</dbReference>
<dbReference type="GO" id="GO:0043565">
    <property type="term" value="F:sequence-specific DNA binding"/>
    <property type="evidence" value="ECO:0007669"/>
    <property type="project" value="TreeGrafter"/>
</dbReference>
<feature type="domain" description="Transposase IS200-like" evidence="1">
    <location>
        <begin position="9"/>
        <end position="124"/>
    </location>
</feature>
<dbReference type="Pfam" id="PF01797">
    <property type="entry name" value="Y1_Tnp"/>
    <property type="match status" value="1"/>
</dbReference>
<dbReference type="EMBL" id="CP139487">
    <property type="protein sequence ID" value="WPU65852.1"/>
    <property type="molecule type" value="Genomic_DNA"/>
</dbReference>
<protein>
    <submittedName>
        <fullName evidence="2">Transposase</fullName>
    </submittedName>
</protein>
<dbReference type="PANTHER" id="PTHR36966">
    <property type="entry name" value="REP-ASSOCIATED TYROSINE TRANSPOSASE"/>
    <property type="match status" value="1"/>
</dbReference>
<dbReference type="GO" id="GO:0006313">
    <property type="term" value="P:DNA transposition"/>
    <property type="evidence" value="ECO:0007669"/>
    <property type="project" value="InterPro"/>
</dbReference>
<dbReference type="Gene3D" id="3.30.70.1290">
    <property type="entry name" value="Transposase IS200-like"/>
    <property type="match status" value="1"/>
</dbReference>
<dbReference type="RefSeq" id="WP_321397153.1">
    <property type="nucleotide sequence ID" value="NZ_CP139487.1"/>
</dbReference>
<organism evidence="2 3">
    <name type="scientific">Peredibacter starrii</name>
    <dbReference type="NCBI Taxonomy" id="28202"/>
    <lineage>
        <taxon>Bacteria</taxon>
        <taxon>Pseudomonadati</taxon>
        <taxon>Bdellovibrionota</taxon>
        <taxon>Bacteriovoracia</taxon>
        <taxon>Bacteriovoracales</taxon>
        <taxon>Bacteriovoracaceae</taxon>
        <taxon>Peredibacter</taxon>
    </lineage>
</organism>
<dbReference type="AlphaFoldDB" id="A0AAX4HRI5"/>
<gene>
    <name evidence="2" type="ORF">SOO65_03750</name>
</gene>